<feature type="non-terminal residue" evidence="1">
    <location>
        <position position="1"/>
    </location>
</feature>
<accession>A0A382WJ03</accession>
<sequence length="253" mass="28900">LRDSLLSSGPRVLTFSGVLKYNRFPLSDILKYFLEYGQESLGCPVEIEFAVNLHDDKKDEFSLLQIKPMTINSFNREIINNDIKNDLLFCKSDVVLGEGLIDDIYHIIYVDINQFDISQSNMIAYQIEELNKYLGPKNPYLLIGPGRWGSSDQWLGIPTVWEQINNAKIIIELGIDGLEPDPSFGSHFFQNLTSLHLGYFTFNKKQTNKDINWDLLKKATIKKSTDYVKLLKVKKPLQCIIDGTSGKGVIFQK</sequence>
<gene>
    <name evidence="1" type="ORF">METZ01_LOCUS410952</name>
</gene>
<dbReference type="AlphaFoldDB" id="A0A382WJ03"/>
<proteinExistence type="predicted"/>
<organism evidence="1">
    <name type="scientific">marine metagenome</name>
    <dbReference type="NCBI Taxonomy" id="408172"/>
    <lineage>
        <taxon>unclassified sequences</taxon>
        <taxon>metagenomes</taxon>
        <taxon>ecological metagenomes</taxon>
    </lineage>
</organism>
<evidence type="ECO:0000313" key="1">
    <source>
        <dbReference type="EMBL" id="SVD58098.1"/>
    </source>
</evidence>
<name>A0A382WJ03_9ZZZZ</name>
<dbReference type="EMBL" id="UINC01159807">
    <property type="protein sequence ID" value="SVD58098.1"/>
    <property type="molecule type" value="Genomic_DNA"/>
</dbReference>
<evidence type="ECO:0008006" key="2">
    <source>
        <dbReference type="Google" id="ProtNLM"/>
    </source>
</evidence>
<reference evidence="1" key="1">
    <citation type="submission" date="2018-05" db="EMBL/GenBank/DDBJ databases">
        <authorList>
            <person name="Lanie J.A."/>
            <person name="Ng W.-L."/>
            <person name="Kazmierczak K.M."/>
            <person name="Andrzejewski T.M."/>
            <person name="Davidsen T.M."/>
            <person name="Wayne K.J."/>
            <person name="Tettelin H."/>
            <person name="Glass J.I."/>
            <person name="Rusch D."/>
            <person name="Podicherti R."/>
            <person name="Tsui H.-C.T."/>
            <person name="Winkler M.E."/>
        </authorList>
    </citation>
    <scope>NUCLEOTIDE SEQUENCE</scope>
</reference>
<protein>
    <recommendedName>
        <fullName evidence="2">Pyruvate phosphate dikinase AMP/ATP-binding domain-containing protein</fullName>
    </recommendedName>
</protein>